<protein>
    <submittedName>
        <fullName evidence="1">Uncharacterized protein</fullName>
    </submittedName>
</protein>
<reference evidence="1 2" key="1">
    <citation type="journal article" date="2014" name="Agronomy (Basel)">
        <title>A Draft Genome Sequence for Ensete ventricosum, the Drought-Tolerant Tree Against Hunger.</title>
        <authorList>
            <person name="Harrison J."/>
            <person name="Moore K.A."/>
            <person name="Paszkiewicz K."/>
            <person name="Jones T."/>
            <person name="Grant M."/>
            <person name="Ambacheew D."/>
            <person name="Muzemil S."/>
            <person name="Studholme D.J."/>
        </authorList>
    </citation>
    <scope>NUCLEOTIDE SEQUENCE [LARGE SCALE GENOMIC DNA]</scope>
</reference>
<proteinExistence type="predicted"/>
<gene>
    <name evidence="1" type="ORF">B296_00028652</name>
</gene>
<dbReference type="EMBL" id="AMZH03016938">
    <property type="protein sequence ID" value="RRT43726.1"/>
    <property type="molecule type" value="Genomic_DNA"/>
</dbReference>
<comment type="caution">
    <text evidence="1">The sequence shown here is derived from an EMBL/GenBank/DDBJ whole genome shotgun (WGS) entry which is preliminary data.</text>
</comment>
<accession>A0A426XW68</accession>
<sequence>MVYRMVLDRVNIGPIGPSDHIGPRTTSAQLINLYTSARGPHRLNLSAWIRQPEDHVGTSGLSGHVDSHLGKRGRVFTQCRLLRGSYCRSTASLNETPGTRESNVQCGAVPTGQPKAPLPLNISIWPPFALQV</sequence>
<dbReference type="Proteomes" id="UP000287651">
    <property type="component" value="Unassembled WGS sequence"/>
</dbReference>
<dbReference type="AlphaFoldDB" id="A0A426XW68"/>
<organism evidence="1 2">
    <name type="scientific">Ensete ventricosum</name>
    <name type="common">Abyssinian banana</name>
    <name type="synonym">Musa ensete</name>
    <dbReference type="NCBI Taxonomy" id="4639"/>
    <lineage>
        <taxon>Eukaryota</taxon>
        <taxon>Viridiplantae</taxon>
        <taxon>Streptophyta</taxon>
        <taxon>Embryophyta</taxon>
        <taxon>Tracheophyta</taxon>
        <taxon>Spermatophyta</taxon>
        <taxon>Magnoliopsida</taxon>
        <taxon>Liliopsida</taxon>
        <taxon>Zingiberales</taxon>
        <taxon>Musaceae</taxon>
        <taxon>Ensete</taxon>
    </lineage>
</organism>
<evidence type="ECO:0000313" key="1">
    <source>
        <dbReference type="EMBL" id="RRT43726.1"/>
    </source>
</evidence>
<name>A0A426XW68_ENSVE</name>
<evidence type="ECO:0000313" key="2">
    <source>
        <dbReference type="Proteomes" id="UP000287651"/>
    </source>
</evidence>